<dbReference type="AlphaFoldDB" id="A0A1J1HTT7"/>
<proteinExistence type="predicted"/>
<accession>A0A1J1HTT7</accession>
<protein>
    <submittedName>
        <fullName evidence="1">CLUMA_CG004480, isoform A</fullName>
    </submittedName>
</protein>
<dbReference type="EMBL" id="CVRI01000020">
    <property type="protein sequence ID" value="CRK90788.1"/>
    <property type="molecule type" value="Genomic_DNA"/>
</dbReference>
<evidence type="ECO:0000313" key="2">
    <source>
        <dbReference type="Proteomes" id="UP000183832"/>
    </source>
</evidence>
<evidence type="ECO:0000313" key="1">
    <source>
        <dbReference type="EMBL" id="CRK90788.1"/>
    </source>
</evidence>
<name>A0A1J1HTT7_9DIPT</name>
<gene>
    <name evidence="1" type="ORF">CLUMA_CG004480</name>
</gene>
<sequence length="86" mass="10179">MVLQKDEIMIIKRKMKRKEQKTASRKKTLKSSEWLRASIKQAQKNSPIDFQEKEGIEEKLCCFNVHFIQHTILTTARVECMAKLEK</sequence>
<organism evidence="1 2">
    <name type="scientific">Clunio marinus</name>
    <dbReference type="NCBI Taxonomy" id="568069"/>
    <lineage>
        <taxon>Eukaryota</taxon>
        <taxon>Metazoa</taxon>
        <taxon>Ecdysozoa</taxon>
        <taxon>Arthropoda</taxon>
        <taxon>Hexapoda</taxon>
        <taxon>Insecta</taxon>
        <taxon>Pterygota</taxon>
        <taxon>Neoptera</taxon>
        <taxon>Endopterygota</taxon>
        <taxon>Diptera</taxon>
        <taxon>Nematocera</taxon>
        <taxon>Chironomoidea</taxon>
        <taxon>Chironomidae</taxon>
        <taxon>Clunio</taxon>
    </lineage>
</organism>
<keyword evidence="2" id="KW-1185">Reference proteome</keyword>
<dbReference type="Proteomes" id="UP000183832">
    <property type="component" value="Unassembled WGS sequence"/>
</dbReference>
<reference evidence="1 2" key="1">
    <citation type="submission" date="2015-04" db="EMBL/GenBank/DDBJ databases">
        <authorList>
            <person name="Syromyatnikov M.Y."/>
            <person name="Popov V.N."/>
        </authorList>
    </citation>
    <scope>NUCLEOTIDE SEQUENCE [LARGE SCALE GENOMIC DNA]</scope>
</reference>